<dbReference type="EMBL" id="JARKIB010000548">
    <property type="protein sequence ID" value="KAJ7700628.1"/>
    <property type="molecule type" value="Genomic_DNA"/>
</dbReference>
<dbReference type="AlphaFoldDB" id="A0AAD7DXL5"/>
<feature type="region of interest" description="Disordered" evidence="1">
    <location>
        <begin position="166"/>
        <end position="188"/>
    </location>
</feature>
<sequence length="426" mass="46105">MQSNNTSHYREHTRQQDGWTVLAPPPQQAGDLPPPYTPDAPALAPVQAAAAGTAGTNLIFQIPINSNIIGATPVTRAKTYGADVPFAVGYNKICTIMGLDVATACIGYKWDNEKANIPTHALSNTTDWKNCLENGIGQTKRARSRIVMCIIKNLNLPVETAGGLALTASTKGGNPKKRKSGGSYPDEKKTFDFTRQYRDLKSHLQCATHKGDLCWVSTMDGSHHRVDAEHTTLWAKEISVGNSDMTRPPENIMFQDFFLPQRKRARTTRPESSTNPCAPTIHVTVNTGGTGTGSANGLTLSPQRRSPLGTITNTNIATSASPIRPDDLAVHQSANVDRGFKVYYPSVAAILQQIDDSGDFADAVPFPTVIFTDALEESQITQVDHVPVFNTEYYVQDIHMTPALAEAFVTESIAAMGRAQKGKGKA</sequence>
<comment type="caution">
    <text evidence="2">The sequence shown here is derived from an EMBL/GenBank/DDBJ whole genome shotgun (WGS) entry which is preliminary data.</text>
</comment>
<dbReference type="Proteomes" id="UP001215598">
    <property type="component" value="Unassembled WGS sequence"/>
</dbReference>
<organism evidence="2 3">
    <name type="scientific">Mycena metata</name>
    <dbReference type="NCBI Taxonomy" id="1033252"/>
    <lineage>
        <taxon>Eukaryota</taxon>
        <taxon>Fungi</taxon>
        <taxon>Dikarya</taxon>
        <taxon>Basidiomycota</taxon>
        <taxon>Agaricomycotina</taxon>
        <taxon>Agaricomycetes</taxon>
        <taxon>Agaricomycetidae</taxon>
        <taxon>Agaricales</taxon>
        <taxon>Marasmiineae</taxon>
        <taxon>Mycenaceae</taxon>
        <taxon>Mycena</taxon>
    </lineage>
</organism>
<feature type="region of interest" description="Disordered" evidence="1">
    <location>
        <begin position="286"/>
        <end position="308"/>
    </location>
</feature>
<protein>
    <submittedName>
        <fullName evidence="2">Uncharacterized protein</fullName>
    </submittedName>
</protein>
<feature type="compositionally biased region" description="Pro residues" evidence="1">
    <location>
        <begin position="23"/>
        <end position="38"/>
    </location>
</feature>
<proteinExistence type="predicted"/>
<name>A0AAD7DXL5_9AGAR</name>
<keyword evidence="3" id="KW-1185">Reference proteome</keyword>
<evidence type="ECO:0000256" key="1">
    <source>
        <dbReference type="SAM" id="MobiDB-lite"/>
    </source>
</evidence>
<reference evidence="2" key="1">
    <citation type="submission" date="2023-03" db="EMBL/GenBank/DDBJ databases">
        <title>Massive genome expansion in bonnet fungi (Mycena s.s.) driven by repeated elements and novel gene families across ecological guilds.</title>
        <authorList>
            <consortium name="Lawrence Berkeley National Laboratory"/>
            <person name="Harder C.B."/>
            <person name="Miyauchi S."/>
            <person name="Viragh M."/>
            <person name="Kuo A."/>
            <person name="Thoen E."/>
            <person name="Andreopoulos B."/>
            <person name="Lu D."/>
            <person name="Skrede I."/>
            <person name="Drula E."/>
            <person name="Henrissat B."/>
            <person name="Morin E."/>
            <person name="Kohler A."/>
            <person name="Barry K."/>
            <person name="LaButti K."/>
            <person name="Morin E."/>
            <person name="Salamov A."/>
            <person name="Lipzen A."/>
            <person name="Mereny Z."/>
            <person name="Hegedus B."/>
            <person name="Baldrian P."/>
            <person name="Stursova M."/>
            <person name="Weitz H."/>
            <person name="Taylor A."/>
            <person name="Grigoriev I.V."/>
            <person name="Nagy L.G."/>
            <person name="Martin F."/>
            <person name="Kauserud H."/>
        </authorList>
    </citation>
    <scope>NUCLEOTIDE SEQUENCE</scope>
    <source>
        <strain evidence="2">CBHHK182m</strain>
    </source>
</reference>
<evidence type="ECO:0000313" key="2">
    <source>
        <dbReference type="EMBL" id="KAJ7700628.1"/>
    </source>
</evidence>
<gene>
    <name evidence="2" type="ORF">B0H16DRAFT_1748933</name>
</gene>
<accession>A0AAD7DXL5</accession>
<evidence type="ECO:0000313" key="3">
    <source>
        <dbReference type="Proteomes" id="UP001215598"/>
    </source>
</evidence>
<feature type="region of interest" description="Disordered" evidence="1">
    <location>
        <begin position="1"/>
        <end position="41"/>
    </location>
</feature>